<dbReference type="PANTHER" id="PTHR42879:SF6">
    <property type="entry name" value="NADPH-DEPENDENT REDUCTASE BACG"/>
    <property type="match status" value="1"/>
</dbReference>
<dbReference type="EMBL" id="UINC01043684">
    <property type="protein sequence ID" value="SVB48075.1"/>
    <property type="molecule type" value="Genomic_DNA"/>
</dbReference>
<name>A0A382EC42_9ZZZZ</name>
<dbReference type="Pfam" id="PF13561">
    <property type="entry name" value="adh_short_C2"/>
    <property type="match status" value="1"/>
</dbReference>
<reference evidence="2" key="1">
    <citation type="submission" date="2018-05" db="EMBL/GenBank/DDBJ databases">
        <authorList>
            <person name="Lanie J.A."/>
            <person name="Ng W.-L."/>
            <person name="Kazmierczak K.M."/>
            <person name="Andrzejewski T.M."/>
            <person name="Davidsen T.M."/>
            <person name="Wayne K.J."/>
            <person name="Tettelin H."/>
            <person name="Glass J.I."/>
            <person name="Rusch D."/>
            <person name="Podicherti R."/>
            <person name="Tsui H.-C.T."/>
            <person name="Winkler M.E."/>
        </authorList>
    </citation>
    <scope>NUCLEOTIDE SEQUENCE</scope>
</reference>
<dbReference type="Gene3D" id="3.40.50.720">
    <property type="entry name" value="NAD(P)-binding Rossmann-like Domain"/>
    <property type="match status" value="1"/>
</dbReference>
<dbReference type="CDD" id="cd05344">
    <property type="entry name" value="BKR_like_SDR_like"/>
    <property type="match status" value="1"/>
</dbReference>
<dbReference type="PANTHER" id="PTHR42879">
    <property type="entry name" value="3-OXOACYL-(ACYL-CARRIER-PROTEIN) REDUCTASE"/>
    <property type="match status" value="1"/>
</dbReference>
<organism evidence="2">
    <name type="scientific">marine metagenome</name>
    <dbReference type="NCBI Taxonomy" id="408172"/>
    <lineage>
        <taxon>unclassified sequences</taxon>
        <taxon>metagenomes</taxon>
        <taxon>ecological metagenomes</taxon>
    </lineage>
</organism>
<proteinExistence type="inferred from homology"/>
<dbReference type="PRINTS" id="PR00081">
    <property type="entry name" value="GDHRDH"/>
</dbReference>
<dbReference type="AlphaFoldDB" id="A0A382EC42"/>
<dbReference type="NCBIfam" id="NF005468">
    <property type="entry name" value="PRK07062.1"/>
    <property type="match status" value="1"/>
</dbReference>
<protein>
    <submittedName>
        <fullName evidence="2">Uncharacterized protein</fullName>
    </submittedName>
</protein>
<accession>A0A382EC42</accession>
<dbReference type="PRINTS" id="PR00080">
    <property type="entry name" value="SDRFAMILY"/>
</dbReference>
<dbReference type="InterPro" id="IPR050259">
    <property type="entry name" value="SDR"/>
</dbReference>
<dbReference type="InterPro" id="IPR002347">
    <property type="entry name" value="SDR_fam"/>
</dbReference>
<dbReference type="FunFam" id="3.40.50.720:FF:000084">
    <property type="entry name" value="Short-chain dehydrogenase reductase"/>
    <property type="match status" value="1"/>
</dbReference>
<dbReference type="SUPFAM" id="SSF51735">
    <property type="entry name" value="NAD(P)-binding Rossmann-fold domains"/>
    <property type="match status" value="1"/>
</dbReference>
<evidence type="ECO:0000256" key="1">
    <source>
        <dbReference type="ARBA" id="ARBA00006484"/>
    </source>
</evidence>
<evidence type="ECO:0000313" key="2">
    <source>
        <dbReference type="EMBL" id="SVB48075.1"/>
    </source>
</evidence>
<dbReference type="InterPro" id="IPR036291">
    <property type="entry name" value="NAD(P)-bd_dom_sf"/>
</dbReference>
<comment type="similarity">
    <text evidence="1">Belongs to the short-chain dehydrogenases/reductases (SDR) family.</text>
</comment>
<gene>
    <name evidence="2" type="ORF">METZ01_LOCUS200929</name>
</gene>
<sequence>MDLKLKDRVVVVTGGSAGIGRATVETLLAEGAKVTFCARNPERLETVLSELKAKYGDAVWAMPCDVQDTTAVGQFRKGVLGWFGQVDCLVNNAGQARISTFADTEDDDWMEELQLKYFSVIRPTQAFLPELEQSPFGSVVVVSSLLARQPEPRLVATSSARAGVQNMLRSLSVEFAPKGIRVNSILIGTVESEQWRRRYEAQAQEGTSYNEWLMEQAKRRNIPLGRFGKPEEAAAAIAFLASPRAGFITGAALEVDGGIARYV</sequence>